<feature type="region of interest" description="Disordered" evidence="8">
    <location>
        <begin position="543"/>
        <end position="590"/>
    </location>
</feature>
<feature type="region of interest" description="Disordered" evidence="8">
    <location>
        <begin position="441"/>
        <end position="470"/>
    </location>
</feature>
<dbReference type="SUPFAM" id="SSF56112">
    <property type="entry name" value="Protein kinase-like (PK-like)"/>
    <property type="match status" value="1"/>
</dbReference>
<dbReference type="GO" id="GO:0005634">
    <property type="term" value="C:nucleus"/>
    <property type="evidence" value="ECO:0007669"/>
    <property type="project" value="TreeGrafter"/>
</dbReference>
<dbReference type="EMBL" id="QPKB01000010">
    <property type="protein sequence ID" value="RWR94118.1"/>
    <property type="molecule type" value="Genomic_DNA"/>
</dbReference>
<dbReference type="Gene3D" id="1.10.510.10">
    <property type="entry name" value="Transferase(Phosphotransferase) domain 1"/>
    <property type="match status" value="1"/>
</dbReference>
<organism evidence="10 11">
    <name type="scientific">Cinnamomum micranthum f. kanehirae</name>
    <dbReference type="NCBI Taxonomy" id="337451"/>
    <lineage>
        <taxon>Eukaryota</taxon>
        <taxon>Viridiplantae</taxon>
        <taxon>Streptophyta</taxon>
        <taxon>Embryophyta</taxon>
        <taxon>Tracheophyta</taxon>
        <taxon>Spermatophyta</taxon>
        <taxon>Magnoliopsida</taxon>
        <taxon>Magnoliidae</taxon>
        <taxon>Laurales</taxon>
        <taxon>Lauraceae</taxon>
        <taxon>Cinnamomum</taxon>
    </lineage>
</organism>
<evidence type="ECO:0000256" key="2">
    <source>
        <dbReference type="ARBA" id="ARBA00022527"/>
    </source>
</evidence>
<gene>
    <name evidence="10" type="ORF">CKAN_02339800</name>
</gene>
<dbReference type="InterPro" id="IPR050108">
    <property type="entry name" value="CDK"/>
</dbReference>
<dbReference type="GO" id="GO:0000307">
    <property type="term" value="C:cyclin-dependent protein kinase holoenzyme complex"/>
    <property type="evidence" value="ECO:0007669"/>
    <property type="project" value="TreeGrafter"/>
</dbReference>
<evidence type="ECO:0000256" key="4">
    <source>
        <dbReference type="ARBA" id="ARBA00022741"/>
    </source>
</evidence>
<dbReference type="CDD" id="cd07840">
    <property type="entry name" value="STKc_CDK9_like"/>
    <property type="match status" value="1"/>
</dbReference>
<dbReference type="PANTHER" id="PTHR24056">
    <property type="entry name" value="CELL DIVISION PROTEIN KINASE"/>
    <property type="match status" value="1"/>
</dbReference>
<dbReference type="AlphaFoldDB" id="A0A443PTM3"/>
<dbReference type="PROSITE" id="PS00108">
    <property type="entry name" value="PROTEIN_KINASE_ST"/>
    <property type="match status" value="1"/>
</dbReference>
<dbReference type="InterPro" id="IPR011009">
    <property type="entry name" value="Kinase-like_dom_sf"/>
</dbReference>
<evidence type="ECO:0000256" key="6">
    <source>
        <dbReference type="ARBA" id="ARBA00022840"/>
    </source>
</evidence>
<keyword evidence="6 7" id="KW-0067">ATP-binding</keyword>
<evidence type="ECO:0000256" key="3">
    <source>
        <dbReference type="ARBA" id="ARBA00022679"/>
    </source>
</evidence>
<comment type="similarity">
    <text evidence="1">Belongs to the protein kinase superfamily. CMGC Ser/Thr protein kinase family. CDC2/CDKX subfamily.</text>
</comment>
<feature type="compositionally biased region" description="Basic and acidic residues" evidence="8">
    <location>
        <begin position="446"/>
        <end position="461"/>
    </location>
</feature>
<name>A0A443PTM3_9MAGN</name>
<dbReference type="OrthoDB" id="28397at2759"/>
<dbReference type="PANTHER" id="PTHR24056:SF176">
    <property type="entry name" value="OS01G0367700 PROTEIN"/>
    <property type="match status" value="1"/>
</dbReference>
<keyword evidence="11" id="KW-1185">Reference proteome</keyword>
<dbReference type="GO" id="GO:0032968">
    <property type="term" value="P:positive regulation of transcription elongation by RNA polymerase II"/>
    <property type="evidence" value="ECO:0007669"/>
    <property type="project" value="TreeGrafter"/>
</dbReference>
<feature type="domain" description="Protein kinase" evidence="9">
    <location>
        <begin position="122"/>
        <end position="406"/>
    </location>
</feature>
<dbReference type="FunFam" id="1.10.510.10:FF:000043">
    <property type="entry name" value="probable serine/threonine-protein kinase At1g54610"/>
    <property type="match status" value="1"/>
</dbReference>
<feature type="region of interest" description="Disordered" evidence="8">
    <location>
        <begin position="488"/>
        <end position="522"/>
    </location>
</feature>
<keyword evidence="4 7" id="KW-0547">Nucleotide-binding</keyword>
<sequence length="590" mass="65275">MGCVFAREASSAPVTVSKDREKERSSSIGAAVQSGEKSHFPAPVVKIEAGVEEANGNQKEEKQVAGRKPPRGERRRQRPNPRLSNPPKSVQGEQVAAGWPSWLSAVAGEAINGWTPRRADTFEKIDKIGQGTYSNVYKARDTLTGKIVALKKVRFDNLEPESVKFMAREILILRRLDHPNVVKLEGLVTSRMSCSLYLVFEYMEHDLAGLAASPGIKFTEPQVKCYMHQLLSGLEHCHNRGVLHRDIKGSNLLLDNAGLLKIADFGLASFFDPNRKQPMTSRVVTLWYRPPELLLGATDYGVGVDLWSAGCILAELLAGKPIMPARTEVEQLHKIFKLCGSPSEEYWKKSKLPHATIFKPQQPYKRCIAETFKDFPKSSMPLIETLLAIDPAERQTATAALSSEFFTTKPHACDPSSLPQYPPSKEMDAKLRDEEARRLRAAGARTHGDSAKKTRTRDRSVRGIPAPEANAELQANIDRRRLITHANAKSKSEKFPPPHQDGALGFPLGSSHAHHVDPPFDPPDIPFSSTYVYQKGQMPTWSGPLVEHATAGHPRRKKQAAGDARVPGHPRASSQSVKETQMDKGGIWVK</sequence>
<dbReference type="SMART" id="SM00220">
    <property type="entry name" value="S_TKc"/>
    <property type="match status" value="1"/>
</dbReference>
<evidence type="ECO:0000313" key="10">
    <source>
        <dbReference type="EMBL" id="RWR94118.1"/>
    </source>
</evidence>
<evidence type="ECO:0000256" key="5">
    <source>
        <dbReference type="ARBA" id="ARBA00022777"/>
    </source>
</evidence>
<dbReference type="Gene3D" id="3.30.200.20">
    <property type="entry name" value="Phosphorylase Kinase, domain 1"/>
    <property type="match status" value="1"/>
</dbReference>
<evidence type="ECO:0000256" key="8">
    <source>
        <dbReference type="SAM" id="MobiDB-lite"/>
    </source>
</evidence>
<dbReference type="GO" id="GO:0008353">
    <property type="term" value="F:RNA polymerase II CTD heptapeptide repeat kinase activity"/>
    <property type="evidence" value="ECO:0007669"/>
    <property type="project" value="TreeGrafter"/>
</dbReference>
<comment type="caution">
    <text evidence="10">The sequence shown here is derived from an EMBL/GenBank/DDBJ whole genome shotgun (WGS) entry which is preliminary data.</text>
</comment>
<evidence type="ECO:0000256" key="1">
    <source>
        <dbReference type="ARBA" id="ARBA00006485"/>
    </source>
</evidence>
<evidence type="ECO:0000256" key="7">
    <source>
        <dbReference type="PROSITE-ProRule" id="PRU10141"/>
    </source>
</evidence>
<dbReference type="InterPro" id="IPR008271">
    <property type="entry name" value="Ser/Thr_kinase_AS"/>
</dbReference>
<evidence type="ECO:0000259" key="9">
    <source>
        <dbReference type="PROSITE" id="PS50011"/>
    </source>
</evidence>
<proteinExistence type="inferred from homology"/>
<keyword evidence="5 10" id="KW-0418">Kinase</keyword>
<dbReference type="InterPro" id="IPR017441">
    <property type="entry name" value="Protein_kinase_ATP_BS"/>
</dbReference>
<dbReference type="PROSITE" id="PS50011">
    <property type="entry name" value="PROTEIN_KINASE_DOM"/>
    <property type="match status" value="1"/>
</dbReference>
<dbReference type="GO" id="GO:0005524">
    <property type="term" value="F:ATP binding"/>
    <property type="evidence" value="ECO:0007669"/>
    <property type="project" value="UniProtKB-UniRule"/>
</dbReference>
<dbReference type="Proteomes" id="UP000283530">
    <property type="component" value="Unassembled WGS sequence"/>
</dbReference>
<accession>A0A443PTM3</accession>
<feature type="binding site" evidence="7">
    <location>
        <position position="151"/>
    </location>
    <ligand>
        <name>ATP</name>
        <dbReference type="ChEBI" id="CHEBI:30616"/>
    </ligand>
</feature>
<keyword evidence="3" id="KW-0808">Transferase</keyword>
<dbReference type="Pfam" id="PF00069">
    <property type="entry name" value="Pkinase"/>
    <property type="match status" value="1"/>
</dbReference>
<dbReference type="FunFam" id="3.30.200.20:FF:000021">
    <property type="entry name" value="probable serine/threonine-protein kinase At1g54610"/>
    <property type="match status" value="1"/>
</dbReference>
<keyword evidence="2" id="KW-0723">Serine/threonine-protein kinase</keyword>
<protein>
    <submittedName>
        <fullName evidence="10">Putative serine/threonine-protein kinase</fullName>
    </submittedName>
</protein>
<dbReference type="STRING" id="337451.A0A443PTM3"/>
<dbReference type="PROSITE" id="PS00107">
    <property type="entry name" value="PROTEIN_KINASE_ATP"/>
    <property type="match status" value="1"/>
</dbReference>
<reference evidence="10 11" key="1">
    <citation type="journal article" date="2019" name="Nat. Plants">
        <title>Stout camphor tree genome fills gaps in understanding of flowering plant genome evolution.</title>
        <authorList>
            <person name="Chaw S.M."/>
            <person name="Liu Y.C."/>
            <person name="Wu Y.W."/>
            <person name="Wang H.Y."/>
            <person name="Lin C.I."/>
            <person name="Wu C.S."/>
            <person name="Ke H.M."/>
            <person name="Chang L.Y."/>
            <person name="Hsu C.Y."/>
            <person name="Yang H.T."/>
            <person name="Sudianto E."/>
            <person name="Hsu M.H."/>
            <person name="Wu K.P."/>
            <person name="Wang L.N."/>
            <person name="Leebens-Mack J.H."/>
            <person name="Tsai I.J."/>
        </authorList>
    </citation>
    <scope>NUCLEOTIDE SEQUENCE [LARGE SCALE GENOMIC DNA]</scope>
    <source>
        <strain evidence="11">cv. Chaw 1501</strain>
        <tissue evidence="10">Young leaves</tissue>
    </source>
</reference>
<dbReference type="InterPro" id="IPR000719">
    <property type="entry name" value="Prot_kinase_dom"/>
</dbReference>
<evidence type="ECO:0000313" key="11">
    <source>
        <dbReference type="Proteomes" id="UP000283530"/>
    </source>
</evidence>
<feature type="region of interest" description="Disordered" evidence="8">
    <location>
        <begin position="1"/>
        <end position="94"/>
    </location>
</feature>